<reference evidence="1" key="1">
    <citation type="submission" date="2022-06" db="EMBL/GenBank/DDBJ databases">
        <title>Phylogenomic reconstructions and comparative analyses of Kickxellomycotina fungi.</title>
        <authorList>
            <person name="Reynolds N.K."/>
            <person name="Stajich J.E."/>
            <person name="Barry K."/>
            <person name="Grigoriev I.V."/>
            <person name="Crous P."/>
            <person name="Smith M.E."/>
        </authorList>
    </citation>
    <scope>NUCLEOTIDE SEQUENCE</scope>
    <source>
        <strain evidence="1">RSA 2271</strain>
    </source>
</reference>
<comment type="caution">
    <text evidence="1">The sequence shown here is derived from an EMBL/GenBank/DDBJ whole genome shotgun (WGS) entry which is preliminary data.</text>
</comment>
<protein>
    <submittedName>
        <fullName evidence="1">Uncharacterized protein</fullName>
    </submittedName>
</protein>
<sequence>MSDRVLSISGGTQAASGQDNVRIPITILTGFLGSGKTTLLNYILKEQHGKRIAVIMNEFGDTQGIDKSIVTQNSSGEMVEEWLDLQNGCLCCTVKDKGMKAIETLMDRRGRFDYIILETTGRIAGMLWTNEELDSDIYLDGIVTLIDARNFEKELFTASPESEGDLNEVQKQVAFADRIIVNKTDIVSNEQLSNVIEIEDERGGTDKDQRVFEVATSTSSSRVDLDFVLNIGAYSGVKDQATSGVSRRNASHAHHIDMAITTICLEPPSSLSDIGKTPLEWSVVDEWIQMLLWEHIIPGTERDSYHNPHQPMEILRTKGILTVSDFAE</sequence>
<evidence type="ECO:0000313" key="1">
    <source>
        <dbReference type="EMBL" id="KAJ1675375.1"/>
    </source>
</evidence>
<dbReference type="EMBL" id="JAMZIH010005338">
    <property type="protein sequence ID" value="KAJ1675375.1"/>
    <property type="molecule type" value="Genomic_DNA"/>
</dbReference>
<dbReference type="Proteomes" id="UP001145114">
    <property type="component" value="Unassembled WGS sequence"/>
</dbReference>
<accession>A0ACC1HH81</accession>
<feature type="non-terminal residue" evidence="1">
    <location>
        <position position="328"/>
    </location>
</feature>
<organism evidence="1 2">
    <name type="scientific">Spiromyces aspiralis</name>
    <dbReference type="NCBI Taxonomy" id="68401"/>
    <lineage>
        <taxon>Eukaryota</taxon>
        <taxon>Fungi</taxon>
        <taxon>Fungi incertae sedis</taxon>
        <taxon>Zoopagomycota</taxon>
        <taxon>Kickxellomycotina</taxon>
        <taxon>Kickxellomycetes</taxon>
        <taxon>Kickxellales</taxon>
        <taxon>Kickxellaceae</taxon>
        <taxon>Spiromyces</taxon>
    </lineage>
</organism>
<proteinExistence type="predicted"/>
<name>A0ACC1HH81_9FUNG</name>
<evidence type="ECO:0000313" key="2">
    <source>
        <dbReference type="Proteomes" id="UP001145114"/>
    </source>
</evidence>
<keyword evidence="2" id="KW-1185">Reference proteome</keyword>
<gene>
    <name evidence="1" type="ORF">EV182_001393</name>
</gene>